<evidence type="ECO:0000259" key="1">
    <source>
        <dbReference type="Pfam" id="PF00144"/>
    </source>
</evidence>
<gene>
    <name evidence="2" type="ORF">PI23P_08410</name>
</gene>
<accession>A4BZP1</accession>
<reference evidence="2 3" key="1">
    <citation type="submission" date="2006-02" db="EMBL/GenBank/DDBJ databases">
        <authorList>
            <person name="Murray A."/>
            <person name="Staley J."/>
            <person name="Ferriera S."/>
            <person name="Johnson J."/>
            <person name="Kravitz S."/>
            <person name="Halpern A."/>
            <person name="Remington K."/>
            <person name="Beeson K."/>
            <person name="Tran B."/>
            <person name="Rogers Y.-H."/>
            <person name="Friedman R."/>
            <person name="Venter J.C."/>
        </authorList>
    </citation>
    <scope>NUCLEOTIDE SEQUENCE [LARGE SCALE GENOMIC DNA]</scope>
    <source>
        <strain evidence="2 3">23-P</strain>
    </source>
</reference>
<dbReference type="OrthoDB" id="9793489at2"/>
<dbReference type="InterPro" id="IPR050491">
    <property type="entry name" value="AmpC-like"/>
</dbReference>
<protein>
    <submittedName>
        <fullName evidence="2">D-alanyl-D-alanine carboxypeptidase</fullName>
    </submittedName>
</protein>
<name>A4BZP1_9FLAO</name>
<organism evidence="2 3">
    <name type="scientific">Polaribacter irgensii 23-P</name>
    <dbReference type="NCBI Taxonomy" id="313594"/>
    <lineage>
        <taxon>Bacteria</taxon>
        <taxon>Pseudomonadati</taxon>
        <taxon>Bacteroidota</taxon>
        <taxon>Flavobacteriia</taxon>
        <taxon>Flavobacteriales</taxon>
        <taxon>Flavobacteriaceae</taxon>
    </lineage>
</organism>
<dbReference type="GO" id="GO:0004180">
    <property type="term" value="F:carboxypeptidase activity"/>
    <property type="evidence" value="ECO:0007669"/>
    <property type="project" value="UniProtKB-KW"/>
</dbReference>
<dbReference type="RefSeq" id="WP_004570302.1">
    <property type="nucleotide sequence ID" value="NZ_CH724148.1"/>
</dbReference>
<dbReference type="Gene3D" id="3.40.710.10">
    <property type="entry name" value="DD-peptidase/beta-lactamase superfamily"/>
    <property type="match status" value="1"/>
</dbReference>
<feature type="domain" description="Beta-lactamase-related" evidence="1">
    <location>
        <begin position="49"/>
        <end position="341"/>
    </location>
</feature>
<sequence length="359" mass="41630">MKQYEDFAKLLINPNGAAPIYNCLLNINNKKKNINYKIAVGQIDASDKKIASNYRFRTGSITKTFTSTIILQLMEEGLLKLEDPFLDCFENNETKKILSEILFFDEINYSSHITIQNLLQHKSGLRDYFADDERFFANIKKYPNQDWNWKNILEKYFEYNLNKKGVSKPSESFYYSDTNYLLLTILIEELTHKSYYEVLEERLLNTLSLNDTYLEFYQNKKSSTPIAFPYHGTYSLKKVNTSFDWGGGGLMSSASDLNIFIRSLLRGQLFQKVETLQLMMNFEDDNIDVPAKKGKIAYGMGLQQKKIGKHKLIGHNSAYGGMVFYNLETDSSFILNINQVLAPHKAEWLLKKMVETFFS</sequence>
<comment type="caution">
    <text evidence="2">The sequence shown here is derived from an EMBL/GenBank/DDBJ whole genome shotgun (WGS) entry which is preliminary data.</text>
</comment>
<dbReference type="SUPFAM" id="SSF56601">
    <property type="entry name" value="beta-lactamase/transpeptidase-like"/>
    <property type="match status" value="1"/>
</dbReference>
<dbReference type="MEROPS" id="S12.006"/>
<dbReference type="Pfam" id="PF00144">
    <property type="entry name" value="Beta-lactamase"/>
    <property type="match status" value="1"/>
</dbReference>
<proteinExistence type="predicted"/>
<dbReference type="HOGENOM" id="CLU_020027_2_2_10"/>
<evidence type="ECO:0000313" key="3">
    <source>
        <dbReference type="Proteomes" id="UP000003053"/>
    </source>
</evidence>
<keyword evidence="3" id="KW-1185">Reference proteome</keyword>
<dbReference type="InterPro" id="IPR012338">
    <property type="entry name" value="Beta-lactam/transpept-like"/>
</dbReference>
<evidence type="ECO:0000313" key="2">
    <source>
        <dbReference type="EMBL" id="EAR12634.1"/>
    </source>
</evidence>
<dbReference type="eggNOG" id="COG1680">
    <property type="taxonomic scope" value="Bacteria"/>
</dbReference>
<dbReference type="EMBL" id="AAOG01000002">
    <property type="protein sequence ID" value="EAR12634.1"/>
    <property type="molecule type" value="Genomic_DNA"/>
</dbReference>
<dbReference type="Proteomes" id="UP000003053">
    <property type="component" value="Unassembled WGS sequence"/>
</dbReference>
<dbReference type="AlphaFoldDB" id="A4BZP1"/>
<keyword evidence="2" id="KW-0645">Protease</keyword>
<keyword evidence="2" id="KW-0378">Hydrolase</keyword>
<keyword evidence="2" id="KW-0121">Carboxypeptidase</keyword>
<dbReference type="PANTHER" id="PTHR46825">
    <property type="entry name" value="D-ALANYL-D-ALANINE-CARBOXYPEPTIDASE/ENDOPEPTIDASE AMPH"/>
    <property type="match status" value="1"/>
</dbReference>
<dbReference type="PANTHER" id="PTHR46825:SF7">
    <property type="entry name" value="D-ALANYL-D-ALANINE CARBOXYPEPTIDASE"/>
    <property type="match status" value="1"/>
</dbReference>
<dbReference type="STRING" id="313594.PI23P_08410"/>
<dbReference type="InterPro" id="IPR001466">
    <property type="entry name" value="Beta-lactam-related"/>
</dbReference>